<dbReference type="STRING" id="322710.Avin_26520"/>
<dbReference type="InterPro" id="IPR027795">
    <property type="entry name" value="CASTOR_ACT_dom"/>
</dbReference>
<dbReference type="Gene3D" id="3.30.2130.10">
    <property type="entry name" value="VC0802-like"/>
    <property type="match status" value="1"/>
</dbReference>
<accession>C1DJQ9</accession>
<evidence type="ECO:0000313" key="2">
    <source>
        <dbReference type="EMBL" id="ACO78828.1"/>
    </source>
</evidence>
<dbReference type="PANTHER" id="PTHR31131:SF6">
    <property type="entry name" value="CASTOR ACT DOMAIN-CONTAINING PROTEIN"/>
    <property type="match status" value="1"/>
</dbReference>
<dbReference type="InterPro" id="IPR045865">
    <property type="entry name" value="ACT-like_dom_sf"/>
</dbReference>
<name>C1DJQ9_AZOVD</name>
<dbReference type="GeneID" id="88185794"/>
<dbReference type="eggNOG" id="COG3603">
    <property type="taxonomic scope" value="Bacteria"/>
</dbReference>
<dbReference type="HOGENOM" id="CLU_130568_0_0_6"/>
<dbReference type="Pfam" id="PF13840">
    <property type="entry name" value="ACT_7"/>
    <property type="match status" value="1"/>
</dbReference>
<dbReference type="EMBL" id="CP001157">
    <property type="protein sequence ID" value="ACO78828.1"/>
    <property type="molecule type" value="Genomic_DNA"/>
</dbReference>
<dbReference type="CDD" id="cd02116">
    <property type="entry name" value="ACT"/>
    <property type="match status" value="1"/>
</dbReference>
<dbReference type="RefSeq" id="WP_012701219.1">
    <property type="nucleotide sequence ID" value="NC_012560.1"/>
</dbReference>
<gene>
    <name evidence="2" type="ordered locus">Avin_26520</name>
</gene>
<dbReference type="AlphaFoldDB" id="C1DJQ9"/>
<keyword evidence="3" id="KW-1185">Reference proteome</keyword>
<dbReference type="EnsemblBacteria" id="ACO78828">
    <property type="protein sequence ID" value="ACO78828"/>
    <property type="gene ID" value="Avin_26520"/>
</dbReference>
<protein>
    <recommendedName>
        <fullName evidence="1">CASTOR ACT domain-containing protein</fullName>
    </recommendedName>
</protein>
<evidence type="ECO:0000313" key="3">
    <source>
        <dbReference type="Proteomes" id="UP000002424"/>
    </source>
</evidence>
<dbReference type="Proteomes" id="UP000002424">
    <property type="component" value="Chromosome"/>
</dbReference>
<dbReference type="SUPFAM" id="SSF55021">
    <property type="entry name" value="ACT-like"/>
    <property type="match status" value="1"/>
</dbReference>
<sequence>MAKPKLKLLATKFAVWKTGKETPTGDLKVFALIAEENVNTVIGSREQSLPDALEKSDDWCAIKLDTVLDMSESGILNAVTAPLAAAGISILAISSFDTDYLFVGNDDIGKAIEVLRAAGYELSDEGAG</sequence>
<dbReference type="OrthoDB" id="5615858at2"/>
<feature type="domain" description="CASTOR ACT" evidence="1">
    <location>
        <begin position="56"/>
        <end position="116"/>
    </location>
</feature>
<proteinExistence type="predicted"/>
<dbReference type="PANTHER" id="PTHR31131">
    <property type="entry name" value="CHROMOSOME 1, WHOLE GENOME SHOTGUN SEQUENCE"/>
    <property type="match status" value="1"/>
</dbReference>
<dbReference type="InterPro" id="IPR051719">
    <property type="entry name" value="CASTOR_mTORC1"/>
</dbReference>
<evidence type="ECO:0000259" key="1">
    <source>
        <dbReference type="Pfam" id="PF13840"/>
    </source>
</evidence>
<organism evidence="2 3">
    <name type="scientific">Azotobacter vinelandii (strain DJ / ATCC BAA-1303)</name>
    <dbReference type="NCBI Taxonomy" id="322710"/>
    <lineage>
        <taxon>Bacteria</taxon>
        <taxon>Pseudomonadati</taxon>
        <taxon>Pseudomonadota</taxon>
        <taxon>Gammaproteobacteria</taxon>
        <taxon>Pseudomonadales</taxon>
        <taxon>Pseudomonadaceae</taxon>
        <taxon>Azotobacter</taxon>
    </lineage>
</organism>
<reference evidence="2 3" key="1">
    <citation type="journal article" date="2009" name="J. Bacteriol.">
        <title>Genome sequence of Azotobacter vinelandii, an obligate aerobe specialized to support diverse anaerobic metabolic processes.</title>
        <authorList>
            <person name="Setubal J.C."/>
            <person name="dos Santos P."/>
            <person name="Goldman B.S."/>
            <person name="Ertesvag H."/>
            <person name="Espin G."/>
            <person name="Rubio L.M."/>
            <person name="Valla S."/>
            <person name="Almeida N.F."/>
            <person name="Balasubramanian D."/>
            <person name="Cromes L."/>
            <person name="Curatti L."/>
            <person name="Du Z."/>
            <person name="Godsy E."/>
            <person name="Goodner B."/>
            <person name="Hellner-Burris K."/>
            <person name="Hernandez J.A."/>
            <person name="Houmiel K."/>
            <person name="Imperial J."/>
            <person name="Kennedy C."/>
            <person name="Larson T.J."/>
            <person name="Latreille P."/>
            <person name="Ligon L.S."/>
            <person name="Lu J."/>
            <person name="Maerk M."/>
            <person name="Miller N.M."/>
            <person name="Norton S."/>
            <person name="O'Carroll I.P."/>
            <person name="Paulsen I."/>
            <person name="Raulfs E.C."/>
            <person name="Roemer R."/>
            <person name="Rosser J."/>
            <person name="Segura D."/>
            <person name="Slater S."/>
            <person name="Stricklin S.L."/>
            <person name="Studholme D.J."/>
            <person name="Sun J."/>
            <person name="Viana C.J."/>
            <person name="Wallin E."/>
            <person name="Wang B."/>
            <person name="Wheeler C."/>
            <person name="Zhu H."/>
            <person name="Dean D.R."/>
            <person name="Dixon R."/>
            <person name="Wood D."/>
        </authorList>
    </citation>
    <scope>NUCLEOTIDE SEQUENCE [LARGE SCALE GENOMIC DNA]</scope>
    <source>
        <strain evidence="3">DJ / ATCC BAA-1303</strain>
    </source>
</reference>
<dbReference type="KEGG" id="avn:Avin_26520"/>